<sequence>MKEKKLELFFSSPMEYENLTLEVQLGWQRIAEINQDKGTENLEIELFGSDSSNNFIAKMPLDDLISILVEARDTLKSKK</sequence>
<dbReference type="RefSeq" id="WP_006657823.1">
    <property type="nucleotide sequence ID" value="NZ_JALD01000028.1"/>
</dbReference>
<evidence type="ECO:0000313" key="1">
    <source>
        <dbReference type="EMBL" id="EUD12186.1"/>
    </source>
</evidence>
<organism evidence="1 2">
    <name type="scientific">Providencia alcalifaciens 205/92</name>
    <dbReference type="NCBI Taxonomy" id="1256988"/>
    <lineage>
        <taxon>Bacteria</taxon>
        <taxon>Pseudomonadati</taxon>
        <taxon>Pseudomonadota</taxon>
        <taxon>Gammaproteobacteria</taxon>
        <taxon>Enterobacterales</taxon>
        <taxon>Morganellaceae</taxon>
        <taxon>Providencia</taxon>
    </lineage>
</organism>
<dbReference type="GeneID" id="57294329"/>
<dbReference type="EMBL" id="JALD01000028">
    <property type="protein sequence ID" value="EUD12186.1"/>
    <property type="molecule type" value="Genomic_DNA"/>
</dbReference>
<dbReference type="Proteomes" id="UP000022311">
    <property type="component" value="Unassembled WGS sequence"/>
</dbReference>
<dbReference type="AlphaFoldDB" id="A0AAV3M939"/>
<proteinExistence type="predicted"/>
<evidence type="ECO:0000313" key="2">
    <source>
        <dbReference type="Proteomes" id="UP000022311"/>
    </source>
</evidence>
<accession>A0AAV3M939</accession>
<name>A0AAV3M939_9GAMM</name>
<comment type="caution">
    <text evidence="1">The sequence shown here is derived from an EMBL/GenBank/DDBJ whole genome shotgun (WGS) entry which is preliminary data.</text>
</comment>
<protein>
    <submittedName>
        <fullName evidence="1">Uncharacterized protein</fullName>
    </submittedName>
</protein>
<gene>
    <name evidence="1" type="ORF">HMPREF1563_1256</name>
</gene>
<reference evidence="1 2" key="1">
    <citation type="submission" date="2014-01" db="EMBL/GenBank/DDBJ databases">
        <authorList>
            <person name="Durkin A.S."/>
            <person name="McCorrison J."/>
            <person name="Torralba M."/>
            <person name="Gillis M."/>
            <person name="Haft D.H."/>
            <person name="Methe B."/>
            <person name="Sutton G."/>
            <person name="Nelson K.E."/>
        </authorList>
    </citation>
    <scope>NUCLEOTIDE SEQUENCE [LARGE SCALE GENOMIC DNA]</scope>
    <source>
        <strain evidence="1 2">205/92</strain>
    </source>
</reference>